<feature type="compositionally biased region" description="Basic residues" evidence="6">
    <location>
        <begin position="13"/>
        <end position="25"/>
    </location>
</feature>
<keyword evidence="5" id="KW-0963">Cytoplasm</keyword>
<evidence type="ECO:0000313" key="8">
    <source>
        <dbReference type="EMBL" id="AIY17851.2"/>
    </source>
</evidence>
<feature type="binding site" evidence="5">
    <location>
        <begin position="169"/>
        <end position="176"/>
    </location>
    <ligand>
        <name>substrate</name>
    </ligand>
</feature>
<dbReference type="GO" id="GO:0009249">
    <property type="term" value="P:protein lipoylation"/>
    <property type="evidence" value="ECO:0007669"/>
    <property type="project" value="InterPro"/>
</dbReference>
<feature type="domain" description="BPL/LPL catalytic" evidence="7">
    <location>
        <begin position="129"/>
        <end position="311"/>
    </location>
</feature>
<evidence type="ECO:0000256" key="5">
    <source>
        <dbReference type="HAMAP-Rule" id="MF_00013"/>
    </source>
</evidence>
<dbReference type="Proteomes" id="UP000030300">
    <property type="component" value="Chromosome"/>
</dbReference>
<comment type="subcellular location">
    <subcellularLocation>
        <location evidence="5">Cytoplasm</location>
    </subcellularLocation>
</comment>
<dbReference type="PANTHER" id="PTHR10993:SF7">
    <property type="entry name" value="LIPOYLTRANSFERASE 2, MITOCHONDRIAL-RELATED"/>
    <property type="match status" value="1"/>
</dbReference>
<evidence type="ECO:0000259" key="7">
    <source>
        <dbReference type="PROSITE" id="PS51733"/>
    </source>
</evidence>
<dbReference type="UniPathway" id="UPA00538">
    <property type="reaction ID" value="UER00592"/>
</dbReference>
<evidence type="ECO:0000313" key="9">
    <source>
        <dbReference type="Proteomes" id="UP000030300"/>
    </source>
</evidence>
<comment type="miscellaneous">
    <text evidence="5">In the reaction, the free carboxyl group of octanoic acid is attached via an amide linkage to the epsilon-amino group of a specific lysine residue of lipoyl domains of lipoate-dependent enzymes.</text>
</comment>
<feature type="binding site" evidence="5">
    <location>
        <begin position="254"/>
        <end position="256"/>
    </location>
    <ligand>
        <name>substrate</name>
    </ligand>
</feature>
<dbReference type="EMBL" id="CP009896">
    <property type="protein sequence ID" value="AIY17851.2"/>
    <property type="molecule type" value="Genomic_DNA"/>
</dbReference>
<dbReference type="InterPro" id="IPR020605">
    <property type="entry name" value="Octanoyltransferase_CS"/>
</dbReference>
<dbReference type="FunFam" id="3.30.930.10:FF:000035">
    <property type="entry name" value="Putative lipoyltransferase 2, mitochondrial"/>
    <property type="match status" value="1"/>
</dbReference>
<dbReference type="AlphaFoldDB" id="A0A0A1DKA9"/>
<dbReference type="HAMAP" id="MF_00013">
    <property type="entry name" value="LipB"/>
    <property type="match status" value="1"/>
</dbReference>
<dbReference type="EC" id="2.3.1.181" evidence="5"/>
<dbReference type="NCBIfam" id="NF010925">
    <property type="entry name" value="PRK14345.1"/>
    <property type="match status" value="1"/>
</dbReference>
<evidence type="ECO:0000256" key="1">
    <source>
        <dbReference type="ARBA" id="ARBA00004821"/>
    </source>
</evidence>
<organism evidence="8 9">
    <name type="scientific">Nocardioides simplex</name>
    <name type="common">Arthrobacter simplex</name>
    <dbReference type="NCBI Taxonomy" id="2045"/>
    <lineage>
        <taxon>Bacteria</taxon>
        <taxon>Bacillati</taxon>
        <taxon>Actinomycetota</taxon>
        <taxon>Actinomycetes</taxon>
        <taxon>Propionibacteriales</taxon>
        <taxon>Nocardioidaceae</taxon>
        <taxon>Pimelobacter</taxon>
    </lineage>
</organism>
<dbReference type="PROSITE" id="PS51733">
    <property type="entry name" value="BPL_LPL_CATALYTIC"/>
    <property type="match status" value="1"/>
</dbReference>
<comment type="similarity">
    <text evidence="5">Belongs to the LipB family.</text>
</comment>
<dbReference type="Gene3D" id="3.30.930.10">
    <property type="entry name" value="Bira Bifunctional Protein, Domain 2"/>
    <property type="match status" value="1"/>
</dbReference>
<keyword evidence="9" id="KW-1185">Reference proteome</keyword>
<evidence type="ECO:0000256" key="3">
    <source>
        <dbReference type="ARBA" id="ARBA00023315"/>
    </source>
</evidence>
<sequence length="341" mass="37498">MQHRQRPDLRPGAGHRRRPARRRRLTPTSAARHHSGGDGQRRHHHRHHHRHDHAGESGVAGAGTRDPHGTFLLRGSDRCTWLSTGPRGAPSRLEAVTLTFREDGLGPAFVDYVTAWDLQRELHAEVVAGERTDTVLLLEHPAVFTASRRTAEHERPTDTAGAPVIEVDRGGKITFHGPGQLVGYPIVRLPDHVKVVDYVRRLEEAIIAVCADFGVTTARIPGRTGVWLRADDKGGERKIAAIGIRVRKGVAMHGFSLNCNVDLSWYDRFVPCGISDADVTSLSAELGRDVPVREVVASVRRHLDELLAWGPFVPTPDYDARPDPAKTPAPVGVAVLSYPAR</sequence>
<dbReference type="GO" id="GO:0033819">
    <property type="term" value="F:lipoyl(octanoyl) transferase activity"/>
    <property type="evidence" value="ECO:0007669"/>
    <property type="project" value="UniProtKB-EC"/>
</dbReference>
<feature type="binding site" evidence="5">
    <location>
        <begin position="241"/>
        <end position="243"/>
    </location>
    <ligand>
        <name>substrate</name>
    </ligand>
</feature>
<comment type="pathway">
    <text evidence="1 5">Protein modification; protein lipoylation via endogenous pathway; protein N(6)-(lipoyl)lysine from octanoyl-[acyl-carrier-protein]: step 1/2.</text>
</comment>
<dbReference type="CDD" id="cd16444">
    <property type="entry name" value="LipB"/>
    <property type="match status" value="1"/>
</dbReference>
<comment type="function">
    <text evidence="4 5">Catalyzes the transfer of endogenously produced octanoic acid from octanoyl-acyl-carrier-protein onto the lipoyl domains of lipoate-dependent enzymes. Lipoyl-ACP can also act as a substrate although octanoyl-ACP is likely to be the physiological substrate.</text>
</comment>
<gene>
    <name evidence="5" type="primary">lipB</name>
    <name evidence="8" type="ORF">KR76_15705</name>
</gene>
<feature type="region of interest" description="Disordered" evidence="6">
    <location>
        <begin position="1"/>
        <end position="70"/>
    </location>
</feature>
<feature type="active site" description="Acyl-thioester intermediate" evidence="5">
    <location>
        <position position="272"/>
    </location>
</feature>
<protein>
    <recommendedName>
        <fullName evidence="5">Octanoyltransferase</fullName>
        <ecNumber evidence="5">2.3.1.181</ecNumber>
    </recommendedName>
    <alternativeName>
        <fullName evidence="5">Lipoate-protein ligase B</fullName>
    </alternativeName>
    <alternativeName>
        <fullName evidence="5">Lipoyl/octanoyl transferase</fullName>
    </alternativeName>
    <alternativeName>
        <fullName evidence="5">Octanoyl-[acyl-carrier-protein]-protein N-octanoyltransferase</fullName>
    </alternativeName>
</protein>
<dbReference type="HOGENOM" id="CLU_813369_0_0_11"/>
<dbReference type="InterPro" id="IPR045864">
    <property type="entry name" value="aa-tRNA-synth_II/BPL/LPL"/>
</dbReference>
<reference evidence="8 9" key="1">
    <citation type="journal article" date="2015" name="Genome Announc.">
        <title>Complete Genome Sequence of Steroid-Transforming Nocardioides simplex VKM Ac-2033D.</title>
        <authorList>
            <person name="Shtratnikova V.Y."/>
            <person name="Schelkunov M.I."/>
            <person name="Pekov Y.A."/>
            <person name="Fokina V.V."/>
            <person name="Logacheva M.D."/>
            <person name="Sokolov S.L."/>
            <person name="Bragin E.Y."/>
            <person name="Ashapkin V.V."/>
            <person name="Donova M.V."/>
        </authorList>
    </citation>
    <scope>NUCLEOTIDE SEQUENCE [LARGE SCALE GENOMIC DNA]</scope>
    <source>
        <strain evidence="8 9">VKM Ac-2033D</strain>
    </source>
</reference>
<dbReference type="KEGG" id="psim:KR76_15705"/>
<dbReference type="InterPro" id="IPR000544">
    <property type="entry name" value="Octanoyltransferase"/>
</dbReference>
<comment type="catalytic activity">
    <reaction evidence="5">
        <text>octanoyl-[ACP] + L-lysyl-[protein] = N(6)-octanoyl-L-lysyl-[protein] + holo-[ACP] + H(+)</text>
        <dbReference type="Rhea" id="RHEA:17665"/>
        <dbReference type="Rhea" id="RHEA-COMP:9636"/>
        <dbReference type="Rhea" id="RHEA-COMP:9685"/>
        <dbReference type="Rhea" id="RHEA-COMP:9752"/>
        <dbReference type="Rhea" id="RHEA-COMP:9928"/>
        <dbReference type="ChEBI" id="CHEBI:15378"/>
        <dbReference type="ChEBI" id="CHEBI:29969"/>
        <dbReference type="ChEBI" id="CHEBI:64479"/>
        <dbReference type="ChEBI" id="CHEBI:78463"/>
        <dbReference type="ChEBI" id="CHEBI:78809"/>
        <dbReference type="EC" id="2.3.1.181"/>
    </reaction>
</comment>
<dbReference type="PANTHER" id="PTHR10993">
    <property type="entry name" value="OCTANOYLTRANSFERASE"/>
    <property type="match status" value="1"/>
</dbReference>
<feature type="compositionally biased region" description="Basic residues" evidence="6">
    <location>
        <begin position="41"/>
        <end position="52"/>
    </location>
</feature>
<dbReference type="eggNOG" id="COG0321">
    <property type="taxonomic scope" value="Bacteria"/>
</dbReference>
<evidence type="ECO:0000256" key="6">
    <source>
        <dbReference type="SAM" id="MobiDB-lite"/>
    </source>
</evidence>
<dbReference type="STRING" id="2045.KR76_15705"/>
<dbReference type="NCBIfam" id="TIGR00214">
    <property type="entry name" value="lipB"/>
    <property type="match status" value="1"/>
</dbReference>
<evidence type="ECO:0000256" key="4">
    <source>
        <dbReference type="ARBA" id="ARBA00024732"/>
    </source>
</evidence>
<name>A0A0A1DKA9_NOCSI</name>
<dbReference type="InterPro" id="IPR004143">
    <property type="entry name" value="BPL_LPL_catalytic"/>
</dbReference>
<dbReference type="PROSITE" id="PS01313">
    <property type="entry name" value="LIPB"/>
    <property type="match status" value="1"/>
</dbReference>
<evidence type="ECO:0000256" key="2">
    <source>
        <dbReference type="ARBA" id="ARBA00022679"/>
    </source>
</evidence>
<dbReference type="Pfam" id="PF21948">
    <property type="entry name" value="LplA-B_cat"/>
    <property type="match status" value="1"/>
</dbReference>
<keyword evidence="3 5" id="KW-0012">Acyltransferase</keyword>
<keyword evidence="2 5" id="KW-0808">Transferase</keyword>
<proteinExistence type="inferred from homology"/>
<accession>A0A0A1DKA9</accession>
<feature type="site" description="Lowers pKa of active site Cys" evidence="5">
    <location>
        <position position="238"/>
    </location>
</feature>
<dbReference type="GO" id="GO:0005737">
    <property type="term" value="C:cytoplasm"/>
    <property type="evidence" value="ECO:0007669"/>
    <property type="project" value="UniProtKB-SubCell"/>
</dbReference>
<dbReference type="SUPFAM" id="SSF55681">
    <property type="entry name" value="Class II aaRS and biotin synthetases"/>
    <property type="match status" value="1"/>
</dbReference>